<keyword evidence="4" id="KW-1185">Reference proteome</keyword>
<feature type="domain" description="Amine oxidase" evidence="2">
    <location>
        <begin position="54"/>
        <end position="387"/>
    </location>
</feature>
<proteinExistence type="predicted"/>
<dbReference type="Proteomes" id="UP000234275">
    <property type="component" value="Unassembled WGS sequence"/>
</dbReference>
<dbReference type="GO" id="GO:0016491">
    <property type="term" value="F:oxidoreductase activity"/>
    <property type="evidence" value="ECO:0007669"/>
    <property type="project" value="InterPro"/>
</dbReference>
<dbReference type="Gene3D" id="3.50.50.60">
    <property type="entry name" value="FAD/NAD(P)-binding domain"/>
    <property type="match status" value="1"/>
</dbReference>
<dbReference type="Gene3D" id="3.30.70.1990">
    <property type="match status" value="1"/>
</dbReference>
<reference evidence="3 4" key="1">
    <citation type="submission" date="2016-12" db="EMBL/GenBank/DDBJ databases">
        <title>The genomes of Aspergillus section Nigri reveals drivers in fungal speciation.</title>
        <authorList>
            <consortium name="DOE Joint Genome Institute"/>
            <person name="Vesth T.C."/>
            <person name="Nybo J."/>
            <person name="Theobald S."/>
            <person name="Brandl J."/>
            <person name="Frisvad J.C."/>
            <person name="Nielsen K.F."/>
            <person name="Lyhne E.K."/>
            <person name="Kogle M.E."/>
            <person name="Kuo A."/>
            <person name="Riley R."/>
            <person name="Clum A."/>
            <person name="Nolan M."/>
            <person name="Lipzen A."/>
            <person name="Salamov A."/>
            <person name="Henrissat B."/>
            <person name="Wiebenga A."/>
            <person name="De Vries R.P."/>
            <person name="Grigoriev I.V."/>
            <person name="Mortensen U.H."/>
            <person name="Andersen M.R."/>
            <person name="Baker S.E."/>
        </authorList>
    </citation>
    <scope>NUCLEOTIDE SEQUENCE [LARGE SCALE GENOMIC DNA]</scope>
    <source>
        <strain evidence="3 4">IBT 23096</strain>
    </source>
</reference>
<dbReference type="InterPro" id="IPR002937">
    <property type="entry name" value="Amino_oxidase"/>
</dbReference>
<evidence type="ECO:0000313" key="4">
    <source>
        <dbReference type="Proteomes" id="UP000234275"/>
    </source>
</evidence>
<evidence type="ECO:0000313" key="3">
    <source>
        <dbReference type="EMBL" id="PLB49798.1"/>
    </source>
</evidence>
<dbReference type="Gene3D" id="1.10.405.20">
    <property type="match status" value="1"/>
</dbReference>
<dbReference type="InterPro" id="IPR050464">
    <property type="entry name" value="Zeta_carotene_desat/Oxidored"/>
</dbReference>
<protein>
    <submittedName>
        <fullName evidence="3">NADPH-dependent FMN reductase Lot6</fullName>
    </submittedName>
</protein>
<feature type="chain" id="PRO_5014142028" evidence="1">
    <location>
        <begin position="25"/>
        <end position="463"/>
    </location>
</feature>
<dbReference type="SUPFAM" id="SSF51905">
    <property type="entry name" value="FAD/NAD(P)-binding domain"/>
    <property type="match status" value="1"/>
</dbReference>
<dbReference type="VEuPathDB" id="FungiDB:P170DRAFT_409400"/>
<dbReference type="EMBL" id="MSFO01000004">
    <property type="protein sequence ID" value="PLB49798.1"/>
    <property type="molecule type" value="Genomic_DNA"/>
</dbReference>
<evidence type="ECO:0000256" key="1">
    <source>
        <dbReference type="SAM" id="SignalP"/>
    </source>
</evidence>
<evidence type="ECO:0000259" key="2">
    <source>
        <dbReference type="Pfam" id="PF01593"/>
    </source>
</evidence>
<dbReference type="Pfam" id="PF01593">
    <property type="entry name" value="Amino_oxidase"/>
    <property type="match status" value="1"/>
</dbReference>
<dbReference type="PANTHER" id="PTHR42923:SF26">
    <property type="entry name" value="FMN REDUCTASE LOT6, PUTATIVE (AFU_ORTHOLOGUE AFUA_7G06600)-RELATED"/>
    <property type="match status" value="1"/>
</dbReference>
<comment type="caution">
    <text evidence="3">The sequence shown here is derived from an EMBL/GenBank/DDBJ whole genome shotgun (WGS) entry which is preliminary data.</text>
</comment>
<feature type="signal peptide" evidence="1">
    <location>
        <begin position="1"/>
        <end position="24"/>
    </location>
</feature>
<dbReference type="OrthoDB" id="68575at2759"/>
<gene>
    <name evidence="3" type="ORF">P170DRAFT_409400</name>
</gene>
<keyword evidence="1" id="KW-0732">Signal</keyword>
<dbReference type="AlphaFoldDB" id="A0A2I2GAA0"/>
<dbReference type="RefSeq" id="XP_024705100.1">
    <property type="nucleotide sequence ID" value="XM_024846779.1"/>
</dbReference>
<dbReference type="STRING" id="1392250.A0A2I2GAA0"/>
<organism evidence="3 4">
    <name type="scientific">Aspergillus steynii IBT 23096</name>
    <dbReference type="NCBI Taxonomy" id="1392250"/>
    <lineage>
        <taxon>Eukaryota</taxon>
        <taxon>Fungi</taxon>
        <taxon>Dikarya</taxon>
        <taxon>Ascomycota</taxon>
        <taxon>Pezizomycotina</taxon>
        <taxon>Eurotiomycetes</taxon>
        <taxon>Eurotiomycetidae</taxon>
        <taxon>Eurotiales</taxon>
        <taxon>Aspergillaceae</taxon>
        <taxon>Aspergillus</taxon>
        <taxon>Aspergillus subgen. Circumdati</taxon>
    </lineage>
</organism>
<name>A0A2I2GAA0_9EURO</name>
<sequence length="463" mass="51142">MASRISSLRSPTVVLLAAATLAKAAQISNLSFAPEDTITRDVCIIGGGSTGTYAAIRLKDQGKSVVVVENSDYLGGHTETYYLGNGQHFDYGVEGVINDELSRNYFTRLGVDWRTLLPDTLITENVNFQTGMRVPPPNGTLTGALLYRSVIEKYDYLRDGTLNLPDPVPEELWRPFGEFVSKHRLEGALGIIFTFSQEVGNLLDVPTVYVLQSFGVPQVDALLRGFMTPRNGGMDLYRKAAEVLGQDVLFNSTVSQTERSLSSVQAVVQGANGTSKLIQAQKLLITIPPKVDHVQPFDLDDTELEIFQKWKWNSYFVAVLNNTGIPDAVTVINTHPENGPGSLPRTPFAWRLRYPGVRGYVTSEIIADENFTARDAIELIQSDLRRMKDAGTYNVTAPELVLLANHSPASPMVSAEDIQAGFYHQLYALQGRRNTFYTGRSFCADHSSLLWAYTDTVIATMFP</sequence>
<dbReference type="InterPro" id="IPR036188">
    <property type="entry name" value="FAD/NAD-bd_sf"/>
</dbReference>
<dbReference type="GeneID" id="36554478"/>
<dbReference type="PANTHER" id="PTHR42923">
    <property type="entry name" value="PROTOPORPHYRINOGEN OXIDASE"/>
    <property type="match status" value="1"/>
</dbReference>
<accession>A0A2I2GAA0</accession>